<dbReference type="Proteomes" id="UP000075606">
    <property type="component" value="Unassembled WGS sequence"/>
</dbReference>
<keyword evidence="2" id="KW-1185">Reference proteome</keyword>
<gene>
    <name evidence="1" type="ORF">AWW68_08665</name>
</gene>
<evidence type="ECO:0000313" key="1">
    <source>
        <dbReference type="EMBL" id="KYG75891.1"/>
    </source>
</evidence>
<name>A0A150XAY8_9BACT</name>
<sequence length="307" mass="35504">MRRALAIFFVFISFQVSGQGVLDWWDQLHNYPDAAGPDRSRYINLSPGYLGPNAMIMPSLPNMTIDNEFWVQALGQTHAGNGDKTQNFFLKGNFPLARDRVMLYITSVPYETWEVTPETRDERRMMGLGGKGGNTGDVAYGVIFKVFREKHWLPFNFGFRLHTKTTTGGNLTNARSTDNSLYQWEGNFSKTMIEKEEEKLLLKASLGFVTWQTNKNRLPGGSNHNQNDAPYYGFGVEYLNRSWLLSSDVVGYTGYLGNRDYPHFFRTQVQYRFNRLALRTEYNYGLQSWDWNTFSLGVRYYILELLD</sequence>
<dbReference type="AlphaFoldDB" id="A0A150XAY8"/>
<dbReference type="EMBL" id="LRPC01000012">
    <property type="protein sequence ID" value="KYG75891.1"/>
    <property type="molecule type" value="Genomic_DNA"/>
</dbReference>
<evidence type="ECO:0000313" key="2">
    <source>
        <dbReference type="Proteomes" id="UP000075606"/>
    </source>
</evidence>
<dbReference type="STRING" id="333140.AWW68_08665"/>
<organism evidence="1 2">
    <name type="scientific">Roseivirga spongicola</name>
    <dbReference type="NCBI Taxonomy" id="333140"/>
    <lineage>
        <taxon>Bacteria</taxon>
        <taxon>Pseudomonadati</taxon>
        <taxon>Bacteroidota</taxon>
        <taxon>Cytophagia</taxon>
        <taxon>Cytophagales</taxon>
        <taxon>Roseivirgaceae</taxon>
        <taxon>Roseivirga</taxon>
    </lineage>
</organism>
<reference evidence="1 2" key="1">
    <citation type="submission" date="2016-01" db="EMBL/GenBank/DDBJ databases">
        <title>Genome sequencing of Roseivirga spongicola UST030701-084.</title>
        <authorList>
            <person name="Selvaratnam C."/>
            <person name="Thevarajoo S."/>
            <person name="Goh K.M."/>
            <person name="Ee R."/>
            <person name="Chan K.-G."/>
            <person name="Chong C.S."/>
        </authorList>
    </citation>
    <scope>NUCLEOTIDE SEQUENCE [LARGE SCALE GENOMIC DNA]</scope>
    <source>
        <strain evidence="1 2">UST030701-084</strain>
    </source>
</reference>
<dbReference type="RefSeq" id="WP_068219974.1">
    <property type="nucleotide sequence ID" value="NZ_LRPC01000012.1"/>
</dbReference>
<accession>A0A150XAY8</accession>
<dbReference type="OrthoDB" id="975430at2"/>
<proteinExistence type="predicted"/>
<comment type="caution">
    <text evidence="1">The sequence shown here is derived from an EMBL/GenBank/DDBJ whole genome shotgun (WGS) entry which is preliminary data.</text>
</comment>
<protein>
    <submittedName>
        <fullName evidence="1">Uncharacterized protein</fullName>
    </submittedName>
</protein>